<dbReference type="EMBL" id="MPOH02000023">
    <property type="protein sequence ID" value="OQD52016.1"/>
    <property type="molecule type" value="Genomic_DNA"/>
</dbReference>
<dbReference type="STRING" id="114686.BM536_036895"/>
<dbReference type="AlphaFoldDB" id="A0A1V6MI42"/>
<reference evidence="3" key="1">
    <citation type="submission" date="2016-11" db="EMBL/GenBank/DDBJ databases">
        <authorList>
            <person name="Schniete J.K."/>
            <person name="Salih T."/>
            <person name="Algora Gallardo L."/>
            <person name="Martinez Fernandez S."/>
            <person name="Herron P.R."/>
        </authorList>
    </citation>
    <scope>NUCLEOTIDE SEQUENCE [LARGE SCALE GENOMIC DNA]</scope>
    <source>
        <strain evidence="3">DSM 41896</strain>
    </source>
</reference>
<evidence type="ECO:0000313" key="3">
    <source>
        <dbReference type="Proteomes" id="UP000184286"/>
    </source>
</evidence>
<sequence>MRVFGTSDHLAGVAGLAPIPKDSAQMSSNMRRPRRYLHRLVFSMSAQVTARYCPVSKVVENWIKHVRDAT</sequence>
<dbReference type="Pfam" id="PF02371">
    <property type="entry name" value="Transposase_20"/>
    <property type="match status" value="1"/>
</dbReference>
<name>A0A1V6MI42_9ACTN</name>
<dbReference type="Proteomes" id="UP000184286">
    <property type="component" value="Unassembled WGS sequence"/>
</dbReference>
<dbReference type="InterPro" id="IPR003346">
    <property type="entry name" value="Transposase_20"/>
</dbReference>
<dbReference type="RefSeq" id="WP_073495449.1">
    <property type="nucleotide sequence ID" value="NZ_MPOH02000023.1"/>
</dbReference>
<protein>
    <recommendedName>
        <fullName evidence="1">Transposase IS116/IS110/IS902 C-terminal domain-containing protein</fullName>
    </recommendedName>
</protein>
<dbReference type="GO" id="GO:0004803">
    <property type="term" value="F:transposase activity"/>
    <property type="evidence" value="ECO:0007669"/>
    <property type="project" value="InterPro"/>
</dbReference>
<organism evidence="2 3">
    <name type="scientific">Streptomyces phaeoluteigriseus</name>
    <dbReference type="NCBI Taxonomy" id="114686"/>
    <lineage>
        <taxon>Bacteria</taxon>
        <taxon>Bacillati</taxon>
        <taxon>Actinomycetota</taxon>
        <taxon>Actinomycetes</taxon>
        <taxon>Kitasatosporales</taxon>
        <taxon>Streptomycetaceae</taxon>
        <taxon>Streptomyces</taxon>
        <taxon>Streptomyces aurantiacus group</taxon>
    </lineage>
</organism>
<comment type="caution">
    <text evidence="2">The sequence shown here is derived from an EMBL/GenBank/DDBJ whole genome shotgun (WGS) entry which is preliminary data.</text>
</comment>
<gene>
    <name evidence="2" type="ORF">BM536_036895</name>
</gene>
<feature type="domain" description="Transposase IS116/IS110/IS902 C-terminal" evidence="1">
    <location>
        <begin position="2"/>
        <end position="53"/>
    </location>
</feature>
<reference evidence="2 3" key="2">
    <citation type="submission" date="2017-02" db="EMBL/GenBank/DDBJ databases">
        <title>Draft genome sequence of Streptomyces phaeoluteigriseus type strain DSM41896.</title>
        <authorList>
            <person name="Salih T.S."/>
            <person name="Algora Gallardo L."/>
            <person name="Melo Santos T."/>
            <person name="Filgueira Martinez S."/>
            <person name="Herron P.R."/>
        </authorList>
    </citation>
    <scope>NUCLEOTIDE SEQUENCE [LARGE SCALE GENOMIC DNA]</scope>
    <source>
        <strain evidence="2 3">DSM 41896</strain>
    </source>
</reference>
<accession>A0A1V6MI42</accession>
<dbReference type="GO" id="GO:0003677">
    <property type="term" value="F:DNA binding"/>
    <property type="evidence" value="ECO:0007669"/>
    <property type="project" value="InterPro"/>
</dbReference>
<dbReference type="OrthoDB" id="3188901at2"/>
<proteinExistence type="predicted"/>
<evidence type="ECO:0000313" key="2">
    <source>
        <dbReference type="EMBL" id="OQD52016.1"/>
    </source>
</evidence>
<evidence type="ECO:0000259" key="1">
    <source>
        <dbReference type="Pfam" id="PF02371"/>
    </source>
</evidence>
<dbReference type="GO" id="GO:0006313">
    <property type="term" value="P:DNA transposition"/>
    <property type="evidence" value="ECO:0007669"/>
    <property type="project" value="InterPro"/>
</dbReference>